<proteinExistence type="predicted"/>
<dbReference type="HOGENOM" id="CLU_2146886_0_0_1"/>
<accession>A0A0C3NH18</accession>
<dbReference type="InParanoid" id="A0A0C3NH18"/>
<organism evidence="1 2">
    <name type="scientific">Pisolithus tinctorius Marx 270</name>
    <dbReference type="NCBI Taxonomy" id="870435"/>
    <lineage>
        <taxon>Eukaryota</taxon>
        <taxon>Fungi</taxon>
        <taxon>Dikarya</taxon>
        <taxon>Basidiomycota</taxon>
        <taxon>Agaricomycotina</taxon>
        <taxon>Agaricomycetes</taxon>
        <taxon>Agaricomycetidae</taxon>
        <taxon>Boletales</taxon>
        <taxon>Sclerodermatineae</taxon>
        <taxon>Pisolithaceae</taxon>
        <taxon>Pisolithus</taxon>
    </lineage>
</organism>
<dbReference type="Proteomes" id="UP000054217">
    <property type="component" value="Unassembled WGS sequence"/>
</dbReference>
<reference evidence="1 2" key="1">
    <citation type="submission" date="2014-04" db="EMBL/GenBank/DDBJ databases">
        <authorList>
            <consortium name="DOE Joint Genome Institute"/>
            <person name="Kuo A."/>
            <person name="Kohler A."/>
            <person name="Costa M.D."/>
            <person name="Nagy L.G."/>
            <person name="Floudas D."/>
            <person name="Copeland A."/>
            <person name="Barry K.W."/>
            <person name="Cichocki N."/>
            <person name="Veneault-Fourrey C."/>
            <person name="LaButti K."/>
            <person name="Lindquist E.A."/>
            <person name="Lipzen A."/>
            <person name="Lundell T."/>
            <person name="Morin E."/>
            <person name="Murat C."/>
            <person name="Sun H."/>
            <person name="Tunlid A."/>
            <person name="Henrissat B."/>
            <person name="Grigoriev I.V."/>
            <person name="Hibbett D.S."/>
            <person name="Martin F."/>
            <person name="Nordberg H.P."/>
            <person name="Cantor M.N."/>
            <person name="Hua S.X."/>
        </authorList>
    </citation>
    <scope>NUCLEOTIDE SEQUENCE [LARGE SCALE GENOMIC DNA]</scope>
    <source>
        <strain evidence="1 2">Marx 270</strain>
    </source>
</reference>
<reference evidence="2" key="2">
    <citation type="submission" date="2015-01" db="EMBL/GenBank/DDBJ databases">
        <title>Evolutionary Origins and Diversification of the Mycorrhizal Mutualists.</title>
        <authorList>
            <consortium name="DOE Joint Genome Institute"/>
            <consortium name="Mycorrhizal Genomics Consortium"/>
            <person name="Kohler A."/>
            <person name="Kuo A."/>
            <person name="Nagy L.G."/>
            <person name="Floudas D."/>
            <person name="Copeland A."/>
            <person name="Barry K.W."/>
            <person name="Cichocki N."/>
            <person name="Veneault-Fourrey C."/>
            <person name="LaButti K."/>
            <person name="Lindquist E.A."/>
            <person name="Lipzen A."/>
            <person name="Lundell T."/>
            <person name="Morin E."/>
            <person name="Murat C."/>
            <person name="Riley R."/>
            <person name="Ohm R."/>
            <person name="Sun H."/>
            <person name="Tunlid A."/>
            <person name="Henrissat B."/>
            <person name="Grigoriev I.V."/>
            <person name="Hibbett D.S."/>
            <person name="Martin F."/>
        </authorList>
    </citation>
    <scope>NUCLEOTIDE SEQUENCE [LARGE SCALE GENOMIC DNA]</scope>
    <source>
        <strain evidence="2">Marx 270</strain>
    </source>
</reference>
<keyword evidence="2" id="KW-1185">Reference proteome</keyword>
<sequence>MSDEGSEVIELSSSVAELNINAVAETGKRSRPITVLSSPEATDRRSFRKKRKDLNANALPTWPCQPAGPISGPVMVKELLSDSDDNTLPNPWSAQFDQTTLLKDDDVSDIDL</sequence>
<dbReference type="AlphaFoldDB" id="A0A0C3NH18"/>
<evidence type="ECO:0000313" key="2">
    <source>
        <dbReference type="Proteomes" id="UP000054217"/>
    </source>
</evidence>
<dbReference type="EMBL" id="KN832086">
    <property type="protein sequence ID" value="KIN94758.1"/>
    <property type="molecule type" value="Genomic_DNA"/>
</dbReference>
<name>A0A0C3NH18_PISTI</name>
<dbReference type="OrthoDB" id="10499038at2759"/>
<gene>
    <name evidence="1" type="ORF">M404DRAFT_370121</name>
</gene>
<evidence type="ECO:0000313" key="1">
    <source>
        <dbReference type="EMBL" id="KIN94758.1"/>
    </source>
</evidence>
<protein>
    <submittedName>
        <fullName evidence="1">Uncharacterized protein</fullName>
    </submittedName>
</protein>